<feature type="compositionally biased region" description="Basic and acidic residues" evidence="1">
    <location>
        <begin position="118"/>
        <end position="128"/>
    </location>
</feature>
<reference evidence="2" key="1">
    <citation type="journal article" date="2020" name="BMC Genomics">
        <title>Correction to: Identification and distribution of gene clusters required for synthesis of sphingolipid metabolism inhibitors in diverse species of the filamentous fungus Fusarium.</title>
        <authorList>
            <person name="Kim H.S."/>
            <person name="Lohmar J.M."/>
            <person name="Busman M."/>
            <person name="Brown D.W."/>
            <person name="Naumann T.A."/>
            <person name="Divon H.H."/>
            <person name="Lysoe E."/>
            <person name="Uhlig S."/>
            <person name="Proctor R.H."/>
        </authorList>
    </citation>
    <scope>NUCLEOTIDE SEQUENCE</scope>
    <source>
        <strain evidence="2">NRRL 22465</strain>
    </source>
</reference>
<feature type="region of interest" description="Disordered" evidence="1">
    <location>
        <begin position="99"/>
        <end position="128"/>
    </location>
</feature>
<dbReference type="AlphaFoldDB" id="A0A8H4XJD5"/>
<sequence>MVLPGENSYTLAYADLNYYNQSPKSKLEPWRQQVYDVHDLLHTHFPTAPPEPIHETLGIDSKADPFTPAALSSTPGSIKYHQVRDAIFAQLAPRLQEQAVKVNRRHQQQQSGQSSVDTGHRFGRDGEN</sequence>
<keyword evidence="3" id="KW-1185">Reference proteome</keyword>
<dbReference type="EMBL" id="JABEYC010000427">
    <property type="protein sequence ID" value="KAF4977630.1"/>
    <property type="molecule type" value="Genomic_DNA"/>
</dbReference>
<comment type="caution">
    <text evidence="2">The sequence shown here is derived from an EMBL/GenBank/DDBJ whole genome shotgun (WGS) entry which is preliminary data.</text>
</comment>
<protein>
    <submittedName>
        <fullName evidence="2">Uncharacterized protein</fullName>
    </submittedName>
</protein>
<gene>
    <name evidence="2" type="ORF">FZEAL_5874</name>
</gene>
<dbReference type="Proteomes" id="UP000635477">
    <property type="component" value="Unassembled WGS sequence"/>
</dbReference>
<proteinExistence type="predicted"/>
<evidence type="ECO:0000313" key="2">
    <source>
        <dbReference type="EMBL" id="KAF4977630.1"/>
    </source>
</evidence>
<accession>A0A8H4XJD5</accession>
<evidence type="ECO:0000313" key="3">
    <source>
        <dbReference type="Proteomes" id="UP000635477"/>
    </source>
</evidence>
<organism evidence="2 3">
    <name type="scientific">Fusarium zealandicum</name>
    <dbReference type="NCBI Taxonomy" id="1053134"/>
    <lineage>
        <taxon>Eukaryota</taxon>
        <taxon>Fungi</taxon>
        <taxon>Dikarya</taxon>
        <taxon>Ascomycota</taxon>
        <taxon>Pezizomycotina</taxon>
        <taxon>Sordariomycetes</taxon>
        <taxon>Hypocreomycetidae</taxon>
        <taxon>Hypocreales</taxon>
        <taxon>Nectriaceae</taxon>
        <taxon>Fusarium</taxon>
        <taxon>Fusarium staphyleae species complex</taxon>
    </lineage>
</organism>
<name>A0A8H4XJD5_9HYPO</name>
<evidence type="ECO:0000256" key="1">
    <source>
        <dbReference type="SAM" id="MobiDB-lite"/>
    </source>
</evidence>
<reference evidence="2" key="2">
    <citation type="submission" date="2020-05" db="EMBL/GenBank/DDBJ databases">
        <authorList>
            <person name="Kim H.-S."/>
            <person name="Proctor R.H."/>
            <person name="Brown D.W."/>
        </authorList>
    </citation>
    <scope>NUCLEOTIDE SEQUENCE</scope>
    <source>
        <strain evidence="2">NRRL 22465</strain>
    </source>
</reference>